<dbReference type="AlphaFoldDB" id="F2L4M2"/>
<name>F2L4M2_THEU7</name>
<organism evidence="1 2">
    <name type="scientific">Thermoproteus uzoniensis (strain 768-20)</name>
    <dbReference type="NCBI Taxonomy" id="999630"/>
    <lineage>
        <taxon>Archaea</taxon>
        <taxon>Thermoproteota</taxon>
        <taxon>Thermoprotei</taxon>
        <taxon>Thermoproteales</taxon>
        <taxon>Thermoproteaceae</taxon>
        <taxon>Thermoproteus</taxon>
    </lineage>
</organism>
<dbReference type="KEGG" id="tuz:TUZN_0710"/>
<reference evidence="1 2" key="1">
    <citation type="journal article" date="2011" name="J. Bacteriol.">
        <title>Complete genome sequence of the thermoacidophilic crenarchaeon Thermoproteus uzoniensis 768-20.</title>
        <authorList>
            <person name="Mardanov A.V."/>
            <person name="Gumerov V.M."/>
            <person name="Beletsky A.V."/>
            <person name="Prokofeva M.I."/>
            <person name="Bonch-Osmolovskaya E.A."/>
            <person name="Ravin N.V."/>
            <person name="Skryabin K.G."/>
        </authorList>
    </citation>
    <scope>NUCLEOTIDE SEQUENCE [LARGE SCALE GENOMIC DNA]</scope>
    <source>
        <strain evidence="1 2">768-20</strain>
    </source>
</reference>
<dbReference type="GeneID" id="10360249"/>
<dbReference type="Proteomes" id="UP000008138">
    <property type="component" value="Chromosome"/>
</dbReference>
<reference key="2">
    <citation type="submission" date="2011-03" db="EMBL/GenBank/DDBJ databases">
        <title>Complete genome sequence of the thermoacidophilic crenarchaeon Thermoproteus uzoniensis 768-20.</title>
        <authorList>
            <person name="Mardanov A.V."/>
            <person name="Gumerov V.M."/>
            <person name="Beletsky A.V."/>
            <person name="Prokofeva M.I."/>
            <person name="Bonch-Osmolovskaya E.A."/>
            <person name="Ravin N.V."/>
            <person name="Skryabin K.G."/>
        </authorList>
    </citation>
    <scope>NUCLEOTIDE SEQUENCE</scope>
    <source>
        <strain>768-20</strain>
    </source>
</reference>
<accession>F2L4M2</accession>
<dbReference type="HOGENOM" id="CLU_1700339_0_0_2"/>
<proteinExistence type="predicted"/>
<gene>
    <name evidence="1" type="ordered locus">TUZN_0710</name>
</gene>
<evidence type="ECO:0000313" key="1">
    <source>
        <dbReference type="EMBL" id="AEA12200.1"/>
    </source>
</evidence>
<dbReference type="eggNOG" id="arCOG05630">
    <property type="taxonomic scope" value="Archaea"/>
</dbReference>
<dbReference type="EMBL" id="CP002590">
    <property type="protein sequence ID" value="AEA12200.1"/>
    <property type="molecule type" value="Genomic_DNA"/>
</dbReference>
<dbReference type="RefSeq" id="WP_013679536.1">
    <property type="nucleotide sequence ID" value="NC_015315.1"/>
</dbReference>
<keyword evidence="2" id="KW-1185">Reference proteome</keyword>
<dbReference type="STRING" id="999630.TUZN_0710"/>
<evidence type="ECO:0000313" key="2">
    <source>
        <dbReference type="Proteomes" id="UP000008138"/>
    </source>
</evidence>
<dbReference type="OrthoDB" id="27003at2157"/>
<protein>
    <submittedName>
        <fullName evidence="1">Uncharacterized protein</fullName>
    </submittedName>
</protein>
<sequence>MRWLGLCKTGTVMDYRPVLFLEEGGGYAVVRSRSGRSAVVRVERGKQCVGVSREVALLLYPELGWEHMPVEAPFQIERADPVKATRVVMRVPFGIGEVVVRRQLLGYPIYEGAIALEFMDHIEFGEVVHVEPRDFSVVAEDTALRLVEVPVEENEIVYARRR</sequence>